<dbReference type="InterPro" id="IPR005850">
    <property type="entry name" value="GalP_Utransf_C"/>
</dbReference>
<comment type="pathway">
    <text evidence="3 10">Carbohydrate metabolism; galactose metabolism.</text>
</comment>
<dbReference type="NCBIfam" id="TIGR01239">
    <property type="entry name" value="galT_2"/>
    <property type="match status" value="1"/>
</dbReference>
<keyword evidence="7 10" id="KW-0548">Nucleotidyltransferase</keyword>
<evidence type="ECO:0000256" key="1">
    <source>
        <dbReference type="ARBA" id="ARBA00001107"/>
    </source>
</evidence>
<dbReference type="HAMAP" id="MF_00571">
    <property type="entry name" value="GalP_UDP_trans"/>
    <property type="match status" value="1"/>
</dbReference>
<name>A0A397RXV5_9MOLU</name>
<dbReference type="AlphaFoldDB" id="A0A397RXV5"/>
<dbReference type="PANTHER" id="PTHR39191:SF1">
    <property type="entry name" value="DUF4922 DOMAIN-CONTAINING PROTEIN"/>
    <property type="match status" value="1"/>
</dbReference>
<evidence type="ECO:0000259" key="12">
    <source>
        <dbReference type="Pfam" id="PF02744"/>
    </source>
</evidence>
<keyword evidence="8 10" id="KW-0299">Galactose metabolism</keyword>
<organism evidence="13 14">
    <name type="scientific">Anaeroplasma bactoclasticum</name>
    <dbReference type="NCBI Taxonomy" id="2088"/>
    <lineage>
        <taxon>Bacteria</taxon>
        <taxon>Bacillati</taxon>
        <taxon>Mycoplasmatota</taxon>
        <taxon>Mollicutes</taxon>
        <taxon>Anaeroplasmatales</taxon>
        <taxon>Anaeroplasmataceae</taxon>
        <taxon>Anaeroplasma</taxon>
    </lineage>
</organism>
<evidence type="ECO:0000256" key="2">
    <source>
        <dbReference type="ARBA" id="ARBA00004496"/>
    </source>
</evidence>
<comment type="similarity">
    <text evidence="4 10">Belongs to the galactose-1-phosphate uridylyltransferase type 2 family.</text>
</comment>
<accession>A0A397RXV5</accession>
<dbReference type="GO" id="GO:0005737">
    <property type="term" value="C:cytoplasm"/>
    <property type="evidence" value="ECO:0007669"/>
    <property type="project" value="UniProtKB-SubCell"/>
</dbReference>
<evidence type="ECO:0000256" key="9">
    <source>
        <dbReference type="ARBA" id="ARBA00023277"/>
    </source>
</evidence>
<dbReference type="EMBL" id="QXEV01000003">
    <property type="protein sequence ID" value="RIA78112.1"/>
    <property type="molecule type" value="Genomic_DNA"/>
</dbReference>
<dbReference type="RefSeq" id="WP_119015592.1">
    <property type="nucleotide sequence ID" value="NZ_QXEV01000003.1"/>
</dbReference>
<evidence type="ECO:0000313" key="13">
    <source>
        <dbReference type="EMBL" id="RIA78112.1"/>
    </source>
</evidence>
<dbReference type="InterPro" id="IPR005849">
    <property type="entry name" value="GalP_Utransf_N"/>
</dbReference>
<comment type="caution">
    <text evidence="13">The sequence shown here is derived from an EMBL/GenBank/DDBJ whole genome shotgun (WGS) entry which is preliminary data.</text>
</comment>
<dbReference type="InterPro" id="IPR023425">
    <property type="entry name" value="GalP_uridyl_Trfase_II_CS"/>
</dbReference>
<evidence type="ECO:0000256" key="6">
    <source>
        <dbReference type="ARBA" id="ARBA00022679"/>
    </source>
</evidence>
<dbReference type="FunCoup" id="A0A397RXV5">
    <property type="interactions" value="14"/>
</dbReference>
<dbReference type="PANTHER" id="PTHR39191">
    <property type="entry name" value="GALACTOSE-1-PHOSPHATE URIDYLYLTRANSFERASE"/>
    <property type="match status" value="1"/>
</dbReference>
<dbReference type="PIRSF" id="PIRSF006005">
    <property type="entry name" value="GalT_BS"/>
    <property type="match status" value="1"/>
</dbReference>
<evidence type="ECO:0000256" key="3">
    <source>
        <dbReference type="ARBA" id="ARBA00004947"/>
    </source>
</evidence>
<dbReference type="GO" id="GO:0008108">
    <property type="term" value="F:UDP-glucose:hexose-1-phosphate uridylyltransferase activity"/>
    <property type="evidence" value="ECO:0007669"/>
    <property type="project" value="UniProtKB-UniRule"/>
</dbReference>
<dbReference type="NCBIfam" id="NF003629">
    <property type="entry name" value="PRK05270.1-2"/>
    <property type="match status" value="1"/>
</dbReference>
<feature type="domain" description="Galactose-1-phosphate uridyl transferase C-terminal" evidence="12">
    <location>
        <begin position="244"/>
        <end position="437"/>
    </location>
</feature>
<comment type="subcellular location">
    <subcellularLocation>
        <location evidence="2 10">Cytoplasm</location>
    </subcellularLocation>
</comment>
<dbReference type="Proteomes" id="UP000266506">
    <property type="component" value="Unassembled WGS sequence"/>
</dbReference>
<evidence type="ECO:0000256" key="8">
    <source>
        <dbReference type="ARBA" id="ARBA00023144"/>
    </source>
</evidence>
<keyword evidence="5 10" id="KW-0963">Cytoplasm</keyword>
<comment type="catalytic activity">
    <reaction evidence="1 10">
        <text>alpha-D-galactose 1-phosphate + UDP-alpha-D-glucose = alpha-D-glucose 1-phosphate + UDP-alpha-D-galactose</text>
        <dbReference type="Rhea" id="RHEA:13989"/>
        <dbReference type="ChEBI" id="CHEBI:58336"/>
        <dbReference type="ChEBI" id="CHEBI:58601"/>
        <dbReference type="ChEBI" id="CHEBI:58885"/>
        <dbReference type="ChEBI" id="CHEBI:66914"/>
        <dbReference type="EC" id="2.7.7.12"/>
    </reaction>
</comment>
<proteinExistence type="inferred from homology"/>
<evidence type="ECO:0000256" key="7">
    <source>
        <dbReference type="ARBA" id="ARBA00022695"/>
    </source>
</evidence>
<evidence type="ECO:0000313" key="14">
    <source>
        <dbReference type="Proteomes" id="UP000266506"/>
    </source>
</evidence>
<evidence type="ECO:0000256" key="10">
    <source>
        <dbReference type="HAMAP-Rule" id="MF_00571"/>
    </source>
</evidence>
<sequence>MINSYINGLVSYAVKKGLIEEEDSVYSRNRVLALLKLDDYKECEPKELELHELLKGITDFAVEKGLLNDSITERDIFDTELMAIFTDRPSSLIKKYNELYKKDPMLATNWYYEFSCNTNYIRKDRIAKDVKWKTDTEYGTLDITINLSKPEKDPKAIAAMRNAKVSQYPACQLCKENEGYLGRLNHPARGNHRIIPLSMEGEDFFLQYSPYVYYNEHCIVFNKIHKPMIIDKPTLRKLLSFVDYLPHYFVGSNADLPIVGGSILAHEHFQGGHNHFAMEDAKPIYEFTVKGYPNSKLAIVKWPLSVIRVYSSNKDEAANLGEHILNTWINYSDEEVSIYAYTDGVRHNTITPIVRKKNGLYEMDLVLRNNLTTEEYPLGLFHPHPEYHHIKKENIGLIEVMGLAILPARLKKEIQLVEEILLGKSDITEETEKHKDWIESLKKKYTFTEENVDSIVKEEIGITFGKILENAGVYKMTDEGIEHFIKFTKAL</sequence>
<feature type="domain" description="Galactose-1-phosphate uridyl transferase N-terminal" evidence="11">
    <location>
        <begin position="19"/>
        <end position="227"/>
    </location>
</feature>
<dbReference type="Pfam" id="PF01087">
    <property type="entry name" value="GalP_UDP_transf"/>
    <property type="match status" value="1"/>
</dbReference>
<keyword evidence="9 10" id="KW-0119">Carbohydrate metabolism</keyword>
<dbReference type="EC" id="2.7.7.12" evidence="10"/>
<evidence type="ECO:0000256" key="4">
    <source>
        <dbReference type="ARBA" id="ARBA00008706"/>
    </source>
</evidence>
<protein>
    <recommendedName>
        <fullName evidence="10">Galactose-1-phosphate uridylyltransferase</fullName>
        <shortName evidence="10">Gal-1-P uridylyltransferase</shortName>
        <ecNumber evidence="10">2.7.7.12</ecNumber>
    </recommendedName>
    <alternativeName>
        <fullName evidence="10">UDP-glucose--hexose-1-phosphate uridylyltransferase</fullName>
    </alternativeName>
</protein>
<keyword evidence="6 10" id="KW-0808">Transferase</keyword>
<dbReference type="OrthoDB" id="2293at2"/>
<keyword evidence="14" id="KW-1185">Reference proteome</keyword>
<reference evidence="13 14" key="1">
    <citation type="submission" date="2018-08" db="EMBL/GenBank/DDBJ databases">
        <title>Genomic Encyclopedia of Archaeal and Bacterial Type Strains, Phase II (KMG-II): from individual species to whole genera.</title>
        <authorList>
            <person name="Goeker M."/>
        </authorList>
    </citation>
    <scope>NUCLEOTIDE SEQUENCE [LARGE SCALE GENOMIC DNA]</scope>
    <source>
        <strain evidence="13 14">ATCC 27112</strain>
    </source>
</reference>
<dbReference type="GO" id="GO:0006012">
    <property type="term" value="P:galactose metabolic process"/>
    <property type="evidence" value="ECO:0007669"/>
    <property type="project" value="UniProtKB-UniRule"/>
</dbReference>
<dbReference type="UniPathway" id="UPA00214"/>
<dbReference type="InParanoid" id="A0A397RXV5"/>
<dbReference type="Pfam" id="PF02744">
    <property type="entry name" value="GalP_UDP_tr_C"/>
    <property type="match status" value="1"/>
</dbReference>
<dbReference type="PROSITE" id="PS01163">
    <property type="entry name" value="GAL_P_UDP_TRANSF_II"/>
    <property type="match status" value="1"/>
</dbReference>
<dbReference type="InterPro" id="IPR000766">
    <property type="entry name" value="GalP_uridyl_Trfase_II"/>
</dbReference>
<evidence type="ECO:0000259" key="11">
    <source>
        <dbReference type="Pfam" id="PF01087"/>
    </source>
</evidence>
<evidence type="ECO:0000256" key="5">
    <source>
        <dbReference type="ARBA" id="ARBA00022490"/>
    </source>
</evidence>
<gene>
    <name evidence="10" type="primary">galT</name>
    <name evidence="13" type="ORF">EI71_00424</name>
</gene>